<dbReference type="AlphaFoldDB" id="A0A370IAH9"/>
<accession>A0A370IAH9</accession>
<feature type="chain" id="PRO_5016762488" description="Secreted protein" evidence="2">
    <location>
        <begin position="33"/>
        <end position="135"/>
    </location>
</feature>
<sequence length="135" mass="13306">MSGTRRIRLIAQATAVCAALLLPAALATTAAATNSATKTQTLQSKDAASGGKSKSGKAGGKSKAKGKGSESDSEGAAELGDALNGLMGILGADPDATPAEHATPTPPLDDRQLTDLGKALGTVANGFMSTFQPPA</sequence>
<feature type="compositionally biased region" description="Low complexity" evidence="1">
    <location>
        <begin position="32"/>
        <end position="52"/>
    </location>
</feature>
<gene>
    <name evidence="3" type="ORF">DFR76_104170</name>
</gene>
<dbReference type="EMBL" id="QQBC01000004">
    <property type="protein sequence ID" value="RDI66424.1"/>
    <property type="molecule type" value="Genomic_DNA"/>
</dbReference>
<reference evidence="3 4" key="1">
    <citation type="submission" date="2018-07" db="EMBL/GenBank/DDBJ databases">
        <title>Genomic Encyclopedia of Type Strains, Phase IV (KMG-IV): sequencing the most valuable type-strain genomes for metagenomic binning, comparative biology and taxonomic classification.</title>
        <authorList>
            <person name="Goeker M."/>
        </authorList>
    </citation>
    <scope>NUCLEOTIDE SEQUENCE [LARGE SCALE GENOMIC DNA]</scope>
    <source>
        <strain evidence="3 4">DSM 44290</strain>
    </source>
</reference>
<organism evidence="3 4">
    <name type="scientific">Nocardia pseudobrasiliensis</name>
    <dbReference type="NCBI Taxonomy" id="45979"/>
    <lineage>
        <taxon>Bacteria</taxon>
        <taxon>Bacillati</taxon>
        <taxon>Actinomycetota</taxon>
        <taxon>Actinomycetes</taxon>
        <taxon>Mycobacteriales</taxon>
        <taxon>Nocardiaceae</taxon>
        <taxon>Nocardia</taxon>
    </lineage>
</organism>
<name>A0A370IAH9_9NOCA</name>
<protein>
    <recommendedName>
        <fullName evidence="5">Secreted protein</fullName>
    </recommendedName>
</protein>
<evidence type="ECO:0000313" key="3">
    <source>
        <dbReference type="EMBL" id="RDI66424.1"/>
    </source>
</evidence>
<evidence type="ECO:0008006" key="5">
    <source>
        <dbReference type="Google" id="ProtNLM"/>
    </source>
</evidence>
<dbReference type="RefSeq" id="WP_067999554.1">
    <property type="nucleotide sequence ID" value="NZ_QQBC01000004.1"/>
</dbReference>
<feature type="compositionally biased region" description="Low complexity" evidence="1">
    <location>
        <begin position="92"/>
        <end position="103"/>
    </location>
</feature>
<feature type="signal peptide" evidence="2">
    <location>
        <begin position="1"/>
        <end position="32"/>
    </location>
</feature>
<comment type="caution">
    <text evidence="3">The sequence shown here is derived from an EMBL/GenBank/DDBJ whole genome shotgun (WGS) entry which is preliminary data.</text>
</comment>
<keyword evidence="2" id="KW-0732">Signal</keyword>
<evidence type="ECO:0000256" key="2">
    <source>
        <dbReference type="SAM" id="SignalP"/>
    </source>
</evidence>
<proteinExistence type="predicted"/>
<evidence type="ECO:0000256" key="1">
    <source>
        <dbReference type="SAM" id="MobiDB-lite"/>
    </source>
</evidence>
<evidence type="ECO:0000313" key="4">
    <source>
        <dbReference type="Proteomes" id="UP000254869"/>
    </source>
</evidence>
<feature type="region of interest" description="Disordered" evidence="1">
    <location>
        <begin position="32"/>
        <end position="113"/>
    </location>
</feature>
<keyword evidence="4" id="KW-1185">Reference proteome</keyword>
<dbReference type="Proteomes" id="UP000254869">
    <property type="component" value="Unassembled WGS sequence"/>
</dbReference>